<dbReference type="PANTHER" id="PTHR42979">
    <property type="entry name" value="3-ISOPROPYLMALATE DEHYDROGENASE"/>
    <property type="match status" value="1"/>
</dbReference>
<reference evidence="9 10" key="1">
    <citation type="submission" date="2015-09" db="EMBL/GenBank/DDBJ databases">
        <title>Aphanizomenon flos-aquae WA102.</title>
        <authorList>
            <person name="Driscoll C."/>
        </authorList>
    </citation>
    <scope>NUCLEOTIDE SEQUENCE [LARGE SCALE GENOMIC DNA]</scope>
    <source>
        <strain evidence="9">WA102</strain>
    </source>
</reference>
<evidence type="ECO:0000256" key="4">
    <source>
        <dbReference type="ARBA" id="ARBA00022842"/>
    </source>
</evidence>
<keyword evidence="6" id="KW-0520">NAD</keyword>
<evidence type="ECO:0000256" key="7">
    <source>
        <dbReference type="ARBA" id="ARBA00023304"/>
    </source>
</evidence>
<evidence type="ECO:0000256" key="2">
    <source>
        <dbReference type="ARBA" id="ARBA00022605"/>
    </source>
</evidence>
<dbReference type="InterPro" id="IPR024084">
    <property type="entry name" value="IsoPropMal-DH-like_dom"/>
</dbReference>
<dbReference type="GO" id="GO:0009098">
    <property type="term" value="P:L-leucine biosynthetic process"/>
    <property type="evidence" value="ECO:0007669"/>
    <property type="project" value="UniProtKB-KW"/>
</dbReference>
<evidence type="ECO:0000256" key="6">
    <source>
        <dbReference type="ARBA" id="ARBA00023027"/>
    </source>
</evidence>
<dbReference type="InterPro" id="IPR004429">
    <property type="entry name" value="Isopropylmalate_DH"/>
</dbReference>
<evidence type="ECO:0000313" key="9">
    <source>
        <dbReference type="EMBL" id="OBQ44740.1"/>
    </source>
</evidence>
<dbReference type="SMART" id="SM01329">
    <property type="entry name" value="Iso_dh"/>
    <property type="match status" value="1"/>
</dbReference>
<feature type="domain" description="Isopropylmalate dehydrogenase-like" evidence="8">
    <location>
        <begin position="6"/>
        <end position="114"/>
    </location>
</feature>
<keyword evidence="2" id="KW-0028">Amino-acid biosynthesis</keyword>
<keyword evidence="1" id="KW-0432">Leucine biosynthesis</keyword>
<keyword evidence="4" id="KW-0460">Magnesium</keyword>
<gene>
    <name evidence="9" type="ORF">AN484_05750</name>
</gene>
<dbReference type="Gene3D" id="3.40.718.10">
    <property type="entry name" value="Isopropylmalate Dehydrogenase"/>
    <property type="match status" value="1"/>
</dbReference>
<evidence type="ECO:0000256" key="5">
    <source>
        <dbReference type="ARBA" id="ARBA00023002"/>
    </source>
</evidence>
<dbReference type="AlphaFoldDB" id="A0A1B7X617"/>
<dbReference type="EMBL" id="LJOW01000016">
    <property type="protein sequence ID" value="OBQ44740.1"/>
    <property type="molecule type" value="Genomic_DNA"/>
</dbReference>
<dbReference type="SUPFAM" id="SSF53659">
    <property type="entry name" value="Isocitrate/Isopropylmalate dehydrogenase-like"/>
    <property type="match status" value="1"/>
</dbReference>
<evidence type="ECO:0000256" key="3">
    <source>
        <dbReference type="ARBA" id="ARBA00022723"/>
    </source>
</evidence>
<organism evidence="9 10">
    <name type="scientific">Aphanizomenon flos-aquae WA102</name>
    <dbReference type="NCBI Taxonomy" id="1710896"/>
    <lineage>
        <taxon>Bacteria</taxon>
        <taxon>Bacillati</taxon>
        <taxon>Cyanobacteriota</taxon>
        <taxon>Cyanophyceae</taxon>
        <taxon>Nostocales</taxon>
        <taxon>Aphanizomenonaceae</taxon>
        <taxon>Aphanizomenon</taxon>
    </lineage>
</organism>
<accession>A0A1B7X617</accession>
<evidence type="ECO:0000256" key="1">
    <source>
        <dbReference type="ARBA" id="ARBA00022430"/>
    </source>
</evidence>
<proteinExistence type="predicted"/>
<dbReference type="PANTHER" id="PTHR42979:SF1">
    <property type="entry name" value="3-ISOPROPYLMALATE DEHYDROGENASE"/>
    <property type="match status" value="1"/>
</dbReference>
<evidence type="ECO:0000313" key="10">
    <source>
        <dbReference type="Proteomes" id="UP000092093"/>
    </source>
</evidence>
<dbReference type="Proteomes" id="UP000092093">
    <property type="component" value="Unassembled WGS sequence"/>
</dbReference>
<sequence length="114" mass="12064">MTQNYRITLLPGDGIGPEIMSVAVDVLKVVGKRFDISFEFSTALIGGAAIDETGEPLPPLTLDMCRNSDSVLLAAIGGYKWDSLPANLRPEAGLLGLRAGLGLFANLRPAKIIP</sequence>
<comment type="caution">
    <text evidence="9">The sequence shown here is derived from an EMBL/GenBank/DDBJ whole genome shotgun (WGS) entry which is preliminary data.</text>
</comment>
<keyword evidence="5 9" id="KW-0560">Oxidoreductase</keyword>
<dbReference type="GO" id="GO:0003862">
    <property type="term" value="F:3-isopropylmalate dehydrogenase activity"/>
    <property type="evidence" value="ECO:0007669"/>
    <property type="project" value="UniProtKB-EC"/>
</dbReference>
<dbReference type="GO" id="GO:0046872">
    <property type="term" value="F:metal ion binding"/>
    <property type="evidence" value="ECO:0007669"/>
    <property type="project" value="UniProtKB-KW"/>
</dbReference>
<protein>
    <submittedName>
        <fullName evidence="9">3-isopropylmalate dehydrogenase</fullName>
        <ecNumber evidence="9">1.1.1.85</ecNumber>
    </submittedName>
</protein>
<dbReference type="GO" id="GO:0005829">
    <property type="term" value="C:cytosol"/>
    <property type="evidence" value="ECO:0007669"/>
    <property type="project" value="TreeGrafter"/>
</dbReference>
<dbReference type="Pfam" id="PF00180">
    <property type="entry name" value="Iso_dh"/>
    <property type="match status" value="1"/>
</dbReference>
<feature type="non-terminal residue" evidence="9">
    <location>
        <position position="114"/>
    </location>
</feature>
<keyword evidence="3" id="KW-0479">Metal-binding</keyword>
<keyword evidence="7" id="KW-0100">Branched-chain amino acid biosynthesis</keyword>
<dbReference type="EC" id="1.1.1.85" evidence="9"/>
<name>A0A1B7X617_APHFL</name>
<evidence type="ECO:0000259" key="8">
    <source>
        <dbReference type="SMART" id="SM01329"/>
    </source>
</evidence>